<dbReference type="PANTHER" id="PTHR16022">
    <property type="entry name" value="WD REPEAT DOMAIN 60"/>
    <property type="match status" value="1"/>
</dbReference>
<dbReference type="GO" id="GO:0042073">
    <property type="term" value="P:intraciliary transport"/>
    <property type="evidence" value="ECO:0007669"/>
    <property type="project" value="InterPro"/>
</dbReference>
<dbReference type="PANTHER" id="PTHR16022:SF0">
    <property type="entry name" value="CYTOPLASMIC DYNEIN 2 INTERMEDIATE CHAIN 1"/>
    <property type="match status" value="1"/>
</dbReference>
<dbReference type="EMBL" id="LGRX02012479">
    <property type="protein sequence ID" value="KAK3267324.1"/>
    <property type="molecule type" value="Genomic_DNA"/>
</dbReference>
<dbReference type="GO" id="GO:0005929">
    <property type="term" value="C:cilium"/>
    <property type="evidence" value="ECO:0007669"/>
    <property type="project" value="GOC"/>
</dbReference>
<accession>A0AAE0FWT6</accession>
<dbReference type="AlphaFoldDB" id="A0AAE0FWT6"/>
<name>A0AAE0FWT6_9CHLO</name>
<keyword evidence="2" id="KW-1185">Reference proteome</keyword>
<feature type="non-terminal residue" evidence="1">
    <location>
        <position position="1"/>
    </location>
</feature>
<dbReference type="SUPFAM" id="SSF50978">
    <property type="entry name" value="WD40 repeat-like"/>
    <property type="match status" value="1"/>
</dbReference>
<evidence type="ECO:0000313" key="2">
    <source>
        <dbReference type="Proteomes" id="UP001190700"/>
    </source>
</evidence>
<comment type="caution">
    <text evidence="1">The sequence shown here is derived from an EMBL/GenBank/DDBJ whole genome shotgun (WGS) entry which is preliminary data.</text>
</comment>
<dbReference type="InterPro" id="IPR042505">
    <property type="entry name" value="DYNC2I1"/>
</dbReference>
<dbReference type="Proteomes" id="UP001190700">
    <property type="component" value="Unassembled WGS sequence"/>
</dbReference>
<dbReference type="InterPro" id="IPR015943">
    <property type="entry name" value="WD40/YVTN_repeat-like_dom_sf"/>
</dbReference>
<dbReference type="GO" id="GO:0045503">
    <property type="term" value="F:dynein light chain binding"/>
    <property type="evidence" value="ECO:0007669"/>
    <property type="project" value="InterPro"/>
</dbReference>
<evidence type="ECO:0000313" key="1">
    <source>
        <dbReference type="EMBL" id="KAK3267324.1"/>
    </source>
</evidence>
<sequence>AHGGGLDCTEARAAAAAAAGFWLGTPRYRNLRGISGFGLSPLEVSEVGGCPEQHGRANYQMLALDSWSHVSVWSVTEMASADVAGADVDYGLRIGGRVKILRTTVITEFGPTRGPQPLNHGIEAEAGDPWMTEGMQPIGRRATYDMAMMPGNTNEFIVGGDQGTCLRGTRFGVSAPPRLYTLVDPMLGVVRGAARSYVESCSSISFSPIFPKYFVAAYFPATICLYTVDVGLSLMTWTDFTSNHITTVRWSPAKPNVFFALDSAASVHMFDLLSPNPSKPVHTESFNSKGGITHFEMSNTAQLISKGGSSKKEQHCFVLASEDGRVDIHMLSSDQASSFASEDEFYRSPEYTQTQAFLQKFSLKAVATGATKE</sequence>
<gene>
    <name evidence="1" type="ORF">CYMTET_24109</name>
</gene>
<proteinExistence type="predicted"/>
<reference evidence="1 2" key="1">
    <citation type="journal article" date="2015" name="Genome Biol. Evol.">
        <title>Comparative Genomics of a Bacterivorous Green Alga Reveals Evolutionary Causalities and Consequences of Phago-Mixotrophic Mode of Nutrition.</title>
        <authorList>
            <person name="Burns J.A."/>
            <person name="Paasch A."/>
            <person name="Narechania A."/>
            <person name="Kim E."/>
        </authorList>
    </citation>
    <scope>NUCLEOTIDE SEQUENCE [LARGE SCALE GENOMIC DNA]</scope>
    <source>
        <strain evidence="1 2">PLY_AMNH</strain>
    </source>
</reference>
<dbReference type="GO" id="GO:0045504">
    <property type="term" value="F:dynein heavy chain binding"/>
    <property type="evidence" value="ECO:0007669"/>
    <property type="project" value="InterPro"/>
</dbReference>
<protein>
    <submittedName>
        <fullName evidence="1">Uncharacterized protein</fullName>
    </submittedName>
</protein>
<dbReference type="Gene3D" id="2.130.10.10">
    <property type="entry name" value="YVTN repeat-like/Quinoprotein amine dehydrogenase"/>
    <property type="match status" value="1"/>
</dbReference>
<dbReference type="InterPro" id="IPR036322">
    <property type="entry name" value="WD40_repeat_dom_sf"/>
</dbReference>
<organism evidence="1 2">
    <name type="scientific">Cymbomonas tetramitiformis</name>
    <dbReference type="NCBI Taxonomy" id="36881"/>
    <lineage>
        <taxon>Eukaryota</taxon>
        <taxon>Viridiplantae</taxon>
        <taxon>Chlorophyta</taxon>
        <taxon>Pyramimonadophyceae</taxon>
        <taxon>Pyramimonadales</taxon>
        <taxon>Pyramimonadaceae</taxon>
        <taxon>Cymbomonas</taxon>
    </lineage>
</organism>
<dbReference type="GO" id="GO:0005868">
    <property type="term" value="C:cytoplasmic dynein complex"/>
    <property type="evidence" value="ECO:0007669"/>
    <property type="project" value="InterPro"/>
</dbReference>